<evidence type="ECO:0000256" key="3">
    <source>
        <dbReference type="ARBA" id="ARBA00022694"/>
    </source>
</evidence>
<dbReference type="GeneID" id="40475905"/>
<comment type="similarity">
    <text evidence="2">Belongs to the archaeosine synthase type 1 family.</text>
</comment>
<dbReference type="InterPro" id="IPR015947">
    <property type="entry name" value="PUA-like_sf"/>
</dbReference>
<evidence type="ECO:0000256" key="2">
    <source>
        <dbReference type="ARBA" id="ARBA00008906"/>
    </source>
</evidence>
<dbReference type="EMBL" id="CP040846">
    <property type="protein sequence ID" value="QDA32160.1"/>
    <property type="molecule type" value="Genomic_DNA"/>
</dbReference>
<dbReference type="InterPro" id="IPR036511">
    <property type="entry name" value="TGT-like_sf"/>
</dbReference>
<dbReference type="PROSITE" id="PS50890">
    <property type="entry name" value="PUA"/>
    <property type="match status" value="1"/>
</dbReference>
<organism evidence="5 6">
    <name type="scientific">Thermococcus indicus</name>
    <dbReference type="NCBI Taxonomy" id="2586643"/>
    <lineage>
        <taxon>Archaea</taxon>
        <taxon>Methanobacteriati</taxon>
        <taxon>Methanobacteriota</taxon>
        <taxon>Thermococci</taxon>
        <taxon>Thermococcales</taxon>
        <taxon>Thermococcaceae</taxon>
        <taxon>Thermococcus</taxon>
    </lineage>
</organism>
<dbReference type="PANTHER" id="PTHR46499:SF1">
    <property type="entry name" value="QUEUINE TRNA-RIBOSYLTRANSFERASE"/>
    <property type="match status" value="1"/>
</dbReference>
<dbReference type="SUPFAM" id="SSF51713">
    <property type="entry name" value="tRNA-guanine transglycosylase"/>
    <property type="match status" value="1"/>
</dbReference>
<dbReference type="NCBIfam" id="NF040592">
    <property type="entry name" value="tRNA_mod_ArcS"/>
    <property type="match status" value="1"/>
</dbReference>
<keyword evidence="6" id="KW-1185">Reference proteome</keyword>
<dbReference type="Gene3D" id="3.40.50.10630">
    <property type="entry name" value="Uracil-DNA glycosylase-like"/>
    <property type="match status" value="1"/>
</dbReference>
<dbReference type="UniPathway" id="UPA00393"/>
<dbReference type="KEGG" id="tic:FH039_11935"/>
<dbReference type="NCBIfam" id="TIGR00451">
    <property type="entry name" value="unchar_dom_2"/>
    <property type="match status" value="1"/>
</dbReference>
<dbReference type="RefSeq" id="WP_139681482.1">
    <property type="nucleotide sequence ID" value="NZ_CP040846.1"/>
</dbReference>
<evidence type="ECO:0000313" key="6">
    <source>
        <dbReference type="Proteomes" id="UP000306007"/>
    </source>
</evidence>
<evidence type="ECO:0000313" key="5">
    <source>
        <dbReference type="EMBL" id="QDA32160.1"/>
    </source>
</evidence>
<reference evidence="5 6" key="1">
    <citation type="submission" date="2019-06" db="EMBL/GenBank/DDBJ databases">
        <title>Thermococcus indicus sp. nov., a Fe(III)-reducing hyperthermophilic archaeon isolated from the Onnuri vent field of the Central Indian Ocean ridge.</title>
        <authorList>
            <person name="Lim J.K."/>
            <person name="Kim Y.J."/>
            <person name="Kwon K.K."/>
        </authorList>
    </citation>
    <scope>NUCLEOTIDE SEQUENCE [LARGE SCALE GENOMIC DNA]</scope>
    <source>
        <strain evidence="5 6">IOH1</strain>
    </source>
</reference>
<dbReference type="InterPro" id="IPR050076">
    <property type="entry name" value="ArchSynthase1/Queuine_TRR"/>
</dbReference>
<sequence length="568" mass="65073">MEVIRHEGPGRLGLVRVGERSFTTPALAGVDFTLSPFNSFFHPRGPEEYDFNLAPSIPLGFYTPDEVIEKALGRLWSVNYEGFNAFYLPALRRTSHLGEFFKIIERYNFDAVYLGNSKVLVREYRYFVRILRELRERFPNVMIIADLEPFFYPLAVYLGVDAFDTRSLKLYDFEGKGFTGYSPFLWKKEGNSLDFARETIILVRNALREGKLRYLVENFFSTQYHAGILRIADLEHSDYLEKYTPIQRETVYFISDASIRRPEVRRWHSRVAERFVPPRNTELVLLFPCSAKKPYSFSRSHTLYRRAVKEALGSGISKVHELILTSPFGVVPREWEWLAKYDIVVTGHWSEEEIKPAAELLAKTLEKYPKDVPIIAHLDEAYVEIAKLAGELSGREIIFTEVKNGTTSKESLKSLTETLREFKLEGTKEDRTYRYFENIRKVFDFYFGPGAGEAVLPDDGKVRGSKMLRLFVENQQTGTFKDGVISVTPFGMQRVYDVVGSYWVKVDFELRGDVFAVGVDEADPAIRPDDIVGIVRDGKVIGVGKAVLAGEEMVRARKGVAVKVRKRA</sequence>
<keyword evidence="3" id="KW-0819">tRNA processing</keyword>
<dbReference type="GO" id="GO:0002099">
    <property type="term" value="P:tRNA wobble guanine modification"/>
    <property type="evidence" value="ECO:0007669"/>
    <property type="project" value="TreeGrafter"/>
</dbReference>
<dbReference type="InterPro" id="IPR040777">
    <property type="entry name" value="DUF5591"/>
</dbReference>
<dbReference type="InterPro" id="IPR036895">
    <property type="entry name" value="Uracil-DNA_glycosylase-like_sf"/>
</dbReference>
<feature type="domain" description="PUA" evidence="4">
    <location>
        <begin position="502"/>
        <end position="568"/>
    </location>
</feature>
<protein>
    <submittedName>
        <fullName evidence="5">RNA-binding protein</fullName>
    </submittedName>
</protein>
<dbReference type="InterPro" id="IPR053418">
    <property type="entry name" value="Archaeosine_synthase_1"/>
</dbReference>
<dbReference type="InterPro" id="IPR036974">
    <property type="entry name" value="PUA_sf"/>
</dbReference>
<dbReference type="Proteomes" id="UP000306007">
    <property type="component" value="Chromosome"/>
</dbReference>
<dbReference type="Gene3D" id="2.30.130.10">
    <property type="entry name" value="PUA domain"/>
    <property type="match status" value="1"/>
</dbReference>
<dbReference type="SMART" id="SM00359">
    <property type="entry name" value="PUA"/>
    <property type="match status" value="1"/>
</dbReference>
<dbReference type="OrthoDB" id="115061at2157"/>
<gene>
    <name evidence="5" type="ORF">FH039_11935</name>
</gene>
<dbReference type="GO" id="GO:0005737">
    <property type="term" value="C:cytoplasm"/>
    <property type="evidence" value="ECO:0007669"/>
    <property type="project" value="TreeGrafter"/>
</dbReference>
<proteinExistence type="inferred from homology"/>
<evidence type="ECO:0000259" key="4">
    <source>
        <dbReference type="SMART" id="SM00359"/>
    </source>
</evidence>
<dbReference type="SUPFAM" id="SSF88802">
    <property type="entry name" value="Pre-PUA domain"/>
    <property type="match status" value="1"/>
</dbReference>
<dbReference type="InterPro" id="IPR002478">
    <property type="entry name" value="PUA"/>
</dbReference>
<accession>A0A4Y5SQ42</accession>
<dbReference type="CDD" id="cd21149">
    <property type="entry name" value="PUA_archaeosine_TGT"/>
    <property type="match status" value="1"/>
</dbReference>
<dbReference type="Pfam" id="PF17884">
    <property type="entry name" value="DUF5591"/>
    <property type="match status" value="1"/>
</dbReference>
<dbReference type="PANTHER" id="PTHR46499">
    <property type="entry name" value="QUEUINE TRNA-RIBOSYLTRANSFERASE"/>
    <property type="match status" value="1"/>
</dbReference>
<name>A0A4Y5SQ42_9EURY</name>
<dbReference type="SUPFAM" id="SSF52141">
    <property type="entry name" value="Uracil-DNA glycosylase-like"/>
    <property type="match status" value="1"/>
</dbReference>
<comment type="pathway">
    <text evidence="1">tRNA modification; archaeosine-tRNA biosynthesis.</text>
</comment>
<evidence type="ECO:0000256" key="1">
    <source>
        <dbReference type="ARBA" id="ARBA00005030"/>
    </source>
</evidence>
<dbReference type="AlphaFoldDB" id="A0A4Y5SQ42"/>
<dbReference type="SUPFAM" id="SSF88697">
    <property type="entry name" value="PUA domain-like"/>
    <property type="match status" value="1"/>
</dbReference>
<dbReference type="Pfam" id="PF01472">
    <property type="entry name" value="PUA"/>
    <property type="match status" value="1"/>
</dbReference>
<dbReference type="InterPro" id="IPR004521">
    <property type="entry name" value="Uncharacterised_CHP00451"/>
</dbReference>
<dbReference type="GO" id="GO:0003723">
    <property type="term" value="F:RNA binding"/>
    <property type="evidence" value="ECO:0007669"/>
    <property type="project" value="InterPro"/>
</dbReference>